<dbReference type="FunFam" id="3.20.20.450:FF:000001">
    <property type="entry name" value="Cyclic di-GMP phosphodiesterase yahA"/>
    <property type="match status" value="1"/>
</dbReference>
<evidence type="ECO:0000256" key="5">
    <source>
        <dbReference type="PROSITE-ProRule" id="PRU00169"/>
    </source>
</evidence>
<dbReference type="SMART" id="SM00086">
    <property type="entry name" value="PAC"/>
    <property type="match status" value="2"/>
</dbReference>
<dbReference type="InterPro" id="IPR013767">
    <property type="entry name" value="PAS_fold"/>
</dbReference>
<dbReference type="SUPFAM" id="SSF55073">
    <property type="entry name" value="Nucleotide cyclase"/>
    <property type="match status" value="1"/>
</dbReference>
<dbReference type="SMART" id="SM00448">
    <property type="entry name" value="REC"/>
    <property type="match status" value="1"/>
</dbReference>
<dbReference type="PROSITE" id="PS50113">
    <property type="entry name" value="PAC"/>
    <property type="match status" value="2"/>
</dbReference>
<dbReference type="InterPro" id="IPR001789">
    <property type="entry name" value="Sig_transdc_resp-reg_receiver"/>
</dbReference>
<comment type="catalytic activity">
    <reaction evidence="4">
        <text>3',3'-c-di-GMP + H2O = 5'-phosphoguanylyl(3'-&gt;5')guanosine + H(+)</text>
        <dbReference type="Rhea" id="RHEA:24902"/>
        <dbReference type="ChEBI" id="CHEBI:15377"/>
        <dbReference type="ChEBI" id="CHEBI:15378"/>
        <dbReference type="ChEBI" id="CHEBI:58754"/>
        <dbReference type="ChEBI" id="CHEBI:58805"/>
        <dbReference type="EC" id="3.1.4.52"/>
    </reaction>
    <physiologicalReaction direction="left-to-right" evidence="4">
        <dbReference type="Rhea" id="RHEA:24903"/>
    </physiologicalReaction>
</comment>
<evidence type="ECO:0000256" key="2">
    <source>
        <dbReference type="ARBA" id="ARBA00012282"/>
    </source>
</evidence>
<dbReference type="CDD" id="cd00130">
    <property type="entry name" value="PAS"/>
    <property type="match status" value="1"/>
</dbReference>
<proteinExistence type="predicted"/>
<evidence type="ECO:0000259" key="8">
    <source>
        <dbReference type="PROSITE" id="PS50113"/>
    </source>
</evidence>
<dbReference type="Pfam" id="PF00990">
    <property type="entry name" value="GGDEF"/>
    <property type="match status" value="1"/>
</dbReference>
<accession>A0AAE7DQ71</accession>
<dbReference type="RefSeq" id="WP_171268590.1">
    <property type="nucleotide sequence ID" value="NZ_CP038444.1"/>
</dbReference>
<dbReference type="Pfam" id="PF00072">
    <property type="entry name" value="Response_reg"/>
    <property type="match status" value="1"/>
</dbReference>
<evidence type="ECO:0000256" key="1">
    <source>
        <dbReference type="ARBA" id="ARBA00001946"/>
    </source>
</evidence>
<reference evidence="11 12" key="1">
    <citation type="submission" date="2019-03" db="EMBL/GenBank/DDBJ databases">
        <title>Novel transposon Tn6433 accelerates the dissemination of tet(E) in Aeromonas from aerobic biofilm under oxytetracycline stress.</title>
        <authorList>
            <person name="Shi Y."/>
            <person name="Tian Z."/>
            <person name="Zhang Y."/>
            <person name="Zhang H."/>
            <person name="Yang M."/>
        </authorList>
    </citation>
    <scope>NUCLEOTIDE SEQUENCE [LARGE SCALE GENOMIC DNA]</scope>
    <source>
        <strain evidence="11 12">T5-8</strain>
    </source>
</reference>
<feature type="domain" description="PAC" evidence="8">
    <location>
        <begin position="341"/>
        <end position="393"/>
    </location>
</feature>
<dbReference type="InterPro" id="IPR011006">
    <property type="entry name" value="CheY-like_superfamily"/>
</dbReference>
<dbReference type="SMART" id="SM00267">
    <property type="entry name" value="GGDEF"/>
    <property type="match status" value="1"/>
</dbReference>
<dbReference type="AlphaFoldDB" id="A0AAE7DQ71"/>
<dbReference type="GO" id="GO:0071732">
    <property type="term" value="P:cellular response to nitric oxide"/>
    <property type="evidence" value="ECO:0007669"/>
    <property type="project" value="UniProtKB-ARBA"/>
</dbReference>
<gene>
    <name evidence="11" type="ORF">E4186_03940</name>
</gene>
<evidence type="ECO:0000259" key="10">
    <source>
        <dbReference type="PROSITE" id="PS50887"/>
    </source>
</evidence>
<dbReference type="PROSITE" id="PS50112">
    <property type="entry name" value="PAS"/>
    <property type="match status" value="1"/>
</dbReference>
<dbReference type="EC" id="3.1.4.52" evidence="2"/>
<dbReference type="GO" id="GO:0006355">
    <property type="term" value="P:regulation of DNA-templated transcription"/>
    <property type="evidence" value="ECO:0007669"/>
    <property type="project" value="InterPro"/>
</dbReference>
<dbReference type="InterPro" id="IPR052155">
    <property type="entry name" value="Biofilm_reg_signaling"/>
</dbReference>
<feature type="domain" description="PAS" evidence="7">
    <location>
        <begin position="263"/>
        <end position="336"/>
    </location>
</feature>
<dbReference type="InterPro" id="IPR035919">
    <property type="entry name" value="EAL_sf"/>
</dbReference>
<dbReference type="EMBL" id="CP038444">
    <property type="protein sequence ID" value="QJT29462.1"/>
    <property type="molecule type" value="Genomic_DNA"/>
</dbReference>
<feature type="domain" description="Response regulatory" evidence="6">
    <location>
        <begin position="12"/>
        <end position="127"/>
    </location>
</feature>
<evidence type="ECO:0000256" key="3">
    <source>
        <dbReference type="ARBA" id="ARBA00022636"/>
    </source>
</evidence>
<dbReference type="SUPFAM" id="SSF55785">
    <property type="entry name" value="PYP-like sensor domain (PAS domain)"/>
    <property type="match status" value="2"/>
</dbReference>
<dbReference type="InterPro" id="IPR001633">
    <property type="entry name" value="EAL_dom"/>
</dbReference>
<evidence type="ECO:0000259" key="6">
    <source>
        <dbReference type="PROSITE" id="PS50110"/>
    </source>
</evidence>
<evidence type="ECO:0000259" key="9">
    <source>
        <dbReference type="PROSITE" id="PS50883"/>
    </source>
</evidence>
<dbReference type="Pfam" id="PF08448">
    <property type="entry name" value="PAS_4"/>
    <property type="match status" value="1"/>
</dbReference>
<protein>
    <recommendedName>
        <fullName evidence="2">cyclic-guanylate-specific phosphodiesterase</fullName>
        <ecNumber evidence="2">3.1.4.52</ecNumber>
    </recommendedName>
</protein>
<dbReference type="InterPro" id="IPR000014">
    <property type="entry name" value="PAS"/>
</dbReference>
<dbReference type="InterPro" id="IPR001610">
    <property type="entry name" value="PAC"/>
</dbReference>
<dbReference type="CDD" id="cd01948">
    <property type="entry name" value="EAL"/>
    <property type="match status" value="1"/>
</dbReference>
<dbReference type="FunFam" id="3.30.70.270:FF:000001">
    <property type="entry name" value="Diguanylate cyclase domain protein"/>
    <property type="match status" value="1"/>
</dbReference>
<dbReference type="PANTHER" id="PTHR44757:SF4">
    <property type="entry name" value="DIGUANYLATE CYCLASE DGCE-RELATED"/>
    <property type="match status" value="1"/>
</dbReference>
<feature type="modified residue" description="4-aspartylphosphate" evidence="5">
    <location>
        <position position="60"/>
    </location>
</feature>
<dbReference type="SUPFAM" id="SSF141868">
    <property type="entry name" value="EAL domain-like"/>
    <property type="match status" value="1"/>
</dbReference>
<feature type="domain" description="GGDEF" evidence="10">
    <location>
        <begin position="425"/>
        <end position="558"/>
    </location>
</feature>
<dbReference type="Pfam" id="PF00563">
    <property type="entry name" value="EAL"/>
    <property type="match status" value="1"/>
</dbReference>
<dbReference type="NCBIfam" id="TIGR00254">
    <property type="entry name" value="GGDEF"/>
    <property type="match status" value="1"/>
</dbReference>
<dbReference type="SMART" id="SM00052">
    <property type="entry name" value="EAL"/>
    <property type="match status" value="1"/>
</dbReference>
<sequence>MLFNDQKTEPAHILIIDDQPSNVLILREAVRDLGEIHFATSGEAALRAAQREPPDIILLDIEMPEMDGYAVCQAIKAAPRLRDVPVIFVTSHTQDANELHALSLGGVDFLHKPLNVPIARARIQTHLALRLRSKQLACAQQDLQDLVLHLPAFVAYWDESYRNILCNDVDGQWFGIPAERMRGMRLQEVLGNHVYAEIEAHLAGLADGRAVSFDLEYMRQDGDMLFGQVSLVCRDQSGLQAGLLMLVTDVTDRKLAETSLHNEKERLRITLNSIGDAVIATDAEGRVNFLNPIAEAMTGWYGRRAIGVPIEQVMPLRDSFDGHVLQNPIYLALKEQRIVGMALNSQIACRDGRVLEVEDSAAPIWDQAGKLTGAIIVFHDVSEARAMALKMTHLAHHDPLTNLPNRMLLQDRTSQALQQAGRNGGQVALFILDLDHFKTINDSVGHSIGDQLLLQLAKRLQQFVSNGDTISRQGGDEFIILIPEIRHVDEVSQLGERLLEACAEPFLLDGVRYDLSMSIGISLYPDDADDQEALYRHADAAMYQAKQEGRGRFRFFSQEIEHTLYARHMLERQMRVAVAEGDFEVHYQPKIDLASQQVVGAEALVRWRRQDGSLISPAQFIPLAEKTGLIVPIGRSVLLKACQEGRRWHEQGYLIHIAVNVSAVQLAQSNFTAMVSEIIEQTGIMPGYLELEITEGVLAKDVKNTFAIINELHKIGVTVSIDDFGTGYSSLSYLKQFPIDVLKIDQSFTREILTEKSSAAIVAAIINMAHGLDLRLVAEGVETQAQAELLQQMGCTVMQGYLYSRPLMPERLTEYLQHWRSK</sequence>
<dbReference type="Gene3D" id="3.40.50.2300">
    <property type="match status" value="1"/>
</dbReference>
<dbReference type="Proteomes" id="UP000502006">
    <property type="component" value="Chromosome"/>
</dbReference>
<dbReference type="GO" id="GO:0000160">
    <property type="term" value="P:phosphorelay signal transduction system"/>
    <property type="evidence" value="ECO:0007669"/>
    <property type="project" value="InterPro"/>
</dbReference>
<dbReference type="NCBIfam" id="TIGR00229">
    <property type="entry name" value="sensory_box"/>
    <property type="match status" value="2"/>
</dbReference>
<dbReference type="InterPro" id="IPR029787">
    <property type="entry name" value="Nucleotide_cyclase"/>
</dbReference>
<evidence type="ECO:0000313" key="12">
    <source>
        <dbReference type="Proteomes" id="UP000502006"/>
    </source>
</evidence>
<keyword evidence="5" id="KW-0597">Phosphoprotein</keyword>
<comment type="cofactor">
    <cofactor evidence="1">
        <name>Mg(2+)</name>
        <dbReference type="ChEBI" id="CHEBI:18420"/>
    </cofactor>
</comment>
<dbReference type="InterPro" id="IPR000700">
    <property type="entry name" value="PAS-assoc_C"/>
</dbReference>
<keyword evidence="3" id="KW-0973">c-di-GMP</keyword>
<dbReference type="PANTHER" id="PTHR44757">
    <property type="entry name" value="DIGUANYLATE CYCLASE DGCP"/>
    <property type="match status" value="1"/>
</dbReference>
<dbReference type="GO" id="GO:0071111">
    <property type="term" value="F:cyclic-guanylate-specific phosphodiesterase activity"/>
    <property type="evidence" value="ECO:0007669"/>
    <property type="project" value="UniProtKB-EC"/>
</dbReference>
<dbReference type="PROSITE" id="PS50110">
    <property type="entry name" value="RESPONSE_REGULATORY"/>
    <property type="match status" value="1"/>
</dbReference>
<dbReference type="Gene3D" id="3.20.20.450">
    <property type="entry name" value="EAL domain"/>
    <property type="match status" value="1"/>
</dbReference>
<dbReference type="PROSITE" id="PS50883">
    <property type="entry name" value="EAL"/>
    <property type="match status" value="1"/>
</dbReference>
<dbReference type="InterPro" id="IPR043128">
    <property type="entry name" value="Rev_trsase/Diguanyl_cyclase"/>
</dbReference>
<name>A0AAE7DQ71_AERME</name>
<feature type="domain" description="PAC" evidence="8">
    <location>
        <begin position="211"/>
        <end position="262"/>
    </location>
</feature>
<dbReference type="Pfam" id="PF00989">
    <property type="entry name" value="PAS"/>
    <property type="match status" value="1"/>
</dbReference>
<dbReference type="Gene3D" id="3.30.70.270">
    <property type="match status" value="1"/>
</dbReference>
<feature type="domain" description="EAL" evidence="9">
    <location>
        <begin position="567"/>
        <end position="820"/>
    </location>
</feature>
<dbReference type="SUPFAM" id="SSF52172">
    <property type="entry name" value="CheY-like"/>
    <property type="match status" value="1"/>
</dbReference>
<dbReference type="SMART" id="SM00091">
    <property type="entry name" value="PAS"/>
    <property type="match status" value="2"/>
</dbReference>
<dbReference type="InterPro" id="IPR013656">
    <property type="entry name" value="PAS_4"/>
</dbReference>
<dbReference type="PROSITE" id="PS50887">
    <property type="entry name" value="GGDEF"/>
    <property type="match status" value="1"/>
</dbReference>
<dbReference type="Gene3D" id="3.30.450.20">
    <property type="entry name" value="PAS domain"/>
    <property type="match status" value="2"/>
</dbReference>
<evidence type="ECO:0000256" key="4">
    <source>
        <dbReference type="ARBA" id="ARBA00051114"/>
    </source>
</evidence>
<dbReference type="InterPro" id="IPR035965">
    <property type="entry name" value="PAS-like_dom_sf"/>
</dbReference>
<evidence type="ECO:0000259" key="7">
    <source>
        <dbReference type="PROSITE" id="PS50112"/>
    </source>
</evidence>
<dbReference type="CDD" id="cd01949">
    <property type="entry name" value="GGDEF"/>
    <property type="match status" value="1"/>
</dbReference>
<organism evidence="11 12">
    <name type="scientific">Aeromonas media</name>
    <dbReference type="NCBI Taxonomy" id="651"/>
    <lineage>
        <taxon>Bacteria</taxon>
        <taxon>Pseudomonadati</taxon>
        <taxon>Pseudomonadota</taxon>
        <taxon>Gammaproteobacteria</taxon>
        <taxon>Aeromonadales</taxon>
        <taxon>Aeromonadaceae</taxon>
        <taxon>Aeromonas</taxon>
    </lineage>
</organism>
<evidence type="ECO:0000313" key="11">
    <source>
        <dbReference type="EMBL" id="QJT29462.1"/>
    </source>
</evidence>
<dbReference type="InterPro" id="IPR000160">
    <property type="entry name" value="GGDEF_dom"/>
</dbReference>